<gene>
    <name evidence="4" type="ORF">GCM10007977_108450</name>
</gene>
<evidence type="ECO:0000256" key="1">
    <source>
        <dbReference type="SAM" id="MobiDB-lite"/>
    </source>
</evidence>
<dbReference type="InterPro" id="IPR036116">
    <property type="entry name" value="FN3_sf"/>
</dbReference>
<feature type="region of interest" description="Disordered" evidence="1">
    <location>
        <begin position="668"/>
        <end position="687"/>
    </location>
</feature>
<dbReference type="AlphaFoldDB" id="A0A917UF91"/>
<feature type="region of interest" description="Disordered" evidence="1">
    <location>
        <begin position="58"/>
        <end position="208"/>
    </location>
</feature>
<feature type="transmembrane region" description="Helical" evidence="2">
    <location>
        <begin position="795"/>
        <end position="815"/>
    </location>
</feature>
<feature type="compositionally biased region" description="Low complexity" evidence="1">
    <location>
        <begin position="58"/>
        <end position="77"/>
    </location>
</feature>
<evidence type="ECO:0000313" key="5">
    <source>
        <dbReference type="Proteomes" id="UP000642070"/>
    </source>
</evidence>
<keyword evidence="5" id="KW-1185">Reference proteome</keyword>
<accession>A0A917UF91</accession>
<protein>
    <recommendedName>
        <fullName evidence="3">DUF7933 domain-containing protein</fullName>
    </recommendedName>
</protein>
<dbReference type="InterPro" id="IPR057693">
    <property type="entry name" value="DUF7933"/>
</dbReference>
<reference evidence="4" key="2">
    <citation type="submission" date="2020-09" db="EMBL/GenBank/DDBJ databases">
        <authorList>
            <person name="Sun Q."/>
            <person name="Ohkuma M."/>
        </authorList>
    </citation>
    <scope>NUCLEOTIDE SEQUENCE</scope>
    <source>
        <strain evidence="4">JCM 19831</strain>
    </source>
</reference>
<evidence type="ECO:0000256" key="2">
    <source>
        <dbReference type="SAM" id="Phobius"/>
    </source>
</evidence>
<feature type="compositionally biased region" description="Basic and acidic residues" evidence="1">
    <location>
        <begin position="143"/>
        <end position="207"/>
    </location>
</feature>
<dbReference type="Proteomes" id="UP000642070">
    <property type="component" value="Unassembled WGS sequence"/>
</dbReference>
<evidence type="ECO:0000313" key="4">
    <source>
        <dbReference type="EMBL" id="GGM88750.1"/>
    </source>
</evidence>
<keyword evidence="2" id="KW-0812">Transmembrane</keyword>
<comment type="caution">
    <text evidence="4">The sequence shown here is derived from an EMBL/GenBank/DDBJ whole genome shotgun (WGS) entry which is preliminary data.</text>
</comment>
<reference evidence="4" key="1">
    <citation type="journal article" date="2014" name="Int. J. Syst. Evol. Microbiol.">
        <title>Complete genome sequence of Corynebacterium casei LMG S-19264T (=DSM 44701T), isolated from a smear-ripened cheese.</title>
        <authorList>
            <consortium name="US DOE Joint Genome Institute (JGI-PGF)"/>
            <person name="Walter F."/>
            <person name="Albersmeier A."/>
            <person name="Kalinowski J."/>
            <person name="Ruckert C."/>
        </authorList>
    </citation>
    <scope>NUCLEOTIDE SEQUENCE</scope>
    <source>
        <strain evidence="4">JCM 19831</strain>
    </source>
</reference>
<keyword evidence="2" id="KW-1133">Transmembrane helix</keyword>
<dbReference type="EMBL" id="BMPI01000121">
    <property type="protein sequence ID" value="GGM88750.1"/>
    <property type="molecule type" value="Genomic_DNA"/>
</dbReference>
<proteinExistence type="predicted"/>
<feature type="domain" description="DUF7933" evidence="3">
    <location>
        <begin position="369"/>
        <end position="480"/>
    </location>
</feature>
<evidence type="ECO:0000259" key="3">
    <source>
        <dbReference type="Pfam" id="PF25564"/>
    </source>
</evidence>
<organism evidence="4 5">
    <name type="scientific">Dactylosporangium sucinum</name>
    <dbReference type="NCBI Taxonomy" id="1424081"/>
    <lineage>
        <taxon>Bacteria</taxon>
        <taxon>Bacillati</taxon>
        <taxon>Actinomycetota</taxon>
        <taxon>Actinomycetes</taxon>
        <taxon>Micromonosporales</taxon>
        <taxon>Micromonosporaceae</taxon>
        <taxon>Dactylosporangium</taxon>
    </lineage>
</organism>
<feature type="compositionally biased region" description="Basic and acidic residues" evidence="1">
    <location>
        <begin position="93"/>
        <end position="113"/>
    </location>
</feature>
<name>A0A917UF91_9ACTN</name>
<sequence length="824" mass="81053">MGIARTHYRAIPKRGNHMMFLDSRSRDRRTAMRWAALITLTACGAIAVPSTAVAAPATTEASAGKSTVGGKATTAGKARADAKAAAGTGGTEADAKARSHGKGDEKDASKTADSKGAAGKSKDTDKSAGSDAAAKTSATDKVASADKNADKGKSADKAKAADKGADVDKSAADQGKSADKTGAAGKHDRTGKDNGTGKDDSAAKDGKGAGLGAADGAADGAAVPGSVAQHAGTQACAESANVDVSAAWADASIPDNTATKLEVTISRIDTCGAATGLGYAITLPAGLVKYSGSPESTCDTVDITATNGTTTLVVADAQLADTVASCVIKFPVGGSSSGQYDFTAASITSVTGLAKAQTTQTLTITTATPRVTAVFVPPSIAANGAATLGISVGRTDQNALAVSNGLGFTMTLPTGVVVGSGSATNDCGGTLTATVGAGAVTLSGGSLSGASADCGIEVPVTSGVPGTHTLSNSSVSNASGVVPQLTSLCAENGTAPNCAPTLTVQKLTQTINFPQPSNWSISKQTVVLNATATSGLAVTYDTNTPSVCTVSGGVVTLVTTGACEIAADQVGNSSYQPASQVTRTFTVSGPVPAPASVVAIAGVSQIRAQWQAPGDLTGVTGYTAIASPGQARCTTESAAVTNCVMGGTAGVTYTVTVITNTALGDSAAAGPSNGATPTAPPVSAAPPETDLLLTTDKGRITTAVPNQDIVVIGTGFMPYSTAKIVIYSTPIELGTAITDGLGNFSKPVKVPANLAVGGHQLVASGIDPSGNPHNMKMAIRVRGSADSLAVTGPPIMALLLLGTTTALLGGTLLLATRRRATPTP</sequence>
<dbReference type="Pfam" id="PF25564">
    <property type="entry name" value="DUF7933"/>
    <property type="match status" value="2"/>
</dbReference>
<keyword evidence="2" id="KW-0472">Membrane</keyword>
<dbReference type="SUPFAM" id="SSF49265">
    <property type="entry name" value="Fibronectin type III"/>
    <property type="match status" value="1"/>
</dbReference>
<feature type="domain" description="DUF7933" evidence="3">
    <location>
        <begin position="247"/>
        <end position="364"/>
    </location>
</feature>